<sequence>MDITQVIIKPLLTEKSTLLKDRDNKVTFLVHPKANKYQIKSAVEELFGVRVERVNVVRKRPRALKRFGRVVGKKAGSKKAYVTLAPGDKIEFFEGV</sequence>
<dbReference type="InterPro" id="IPR013025">
    <property type="entry name" value="Ribosomal_uL23-like"/>
</dbReference>
<dbReference type="EMBL" id="FNIN01000016">
    <property type="protein sequence ID" value="SDO02211.1"/>
    <property type="molecule type" value="Genomic_DNA"/>
</dbReference>
<keyword evidence="5 6" id="KW-0687">Ribonucleoprotein</keyword>
<dbReference type="GO" id="GO:0003735">
    <property type="term" value="F:structural constituent of ribosome"/>
    <property type="evidence" value="ECO:0007669"/>
    <property type="project" value="InterPro"/>
</dbReference>
<dbReference type="OrthoDB" id="9793353at2"/>
<comment type="subunit">
    <text evidence="6">Part of the 50S ribosomal subunit. Contacts protein L29, and trigger factor when it is bound to the ribosome.</text>
</comment>
<dbReference type="GO" id="GO:0006412">
    <property type="term" value="P:translation"/>
    <property type="evidence" value="ECO:0007669"/>
    <property type="project" value="UniProtKB-UniRule"/>
</dbReference>
<evidence type="ECO:0000256" key="7">
    <source>
        <dbReference type="RuleBase" id="RU003934"/>
    </source>
</evidence>
<gene>
    <name evidence="6" type="primary">rplW</name>
    <name evidence="8" type="ORF">SAMN04488516_11653</name>
</gene>
<accession>A0A1H0G5T9</accession>
<evidence type="ECO:0000313" key="9">
    <source>
        <dbReference type="Proteomes" id="UP000199602"/>
    </source>
</evidence>
<dbReference type="GO" id="GO:0005840">
    <property type="term" value="C:ribosome"/>
    <property type="evidence" value="ECO:0007669"/>
    <property type="project" value="UniProtKB-KW"/>
</dbReference>
<evidence type="ECO:0000313" key="8">
    <source>
        <dbReference type="EMBL" id="SDO02211.1"/>
    </source>
</evidence>
<evidence type="ECO:0000256" key="2">
    <source>
        <dbReference type="ARBA" id="ARBA00022730"/>
    </source>
</evidence>
<comment type="function">
    <text evidence="6">One of the early assembly proteins it binds 23S rRNA. One of the proteins that surrounds the polypeptide exit tunnel on the outside of the ribosome. Forms the main docking site for trigger factor binding to the ribosome.</text>
</comment>
<dbReference type="NCBIfam" id="NF004359">
    <property type="entry name" value="PRK05738.1-3"/>
    <property type="match status" value="1"/>
</dbReference>
<comment type="similarity">
    <text evidence="1 6 7">Belongs to the universal ribosomal protein uL23 family.</text>
</comment>
<dbReference type="NCBIfam" id="NF004363">
    <property type="entry name" value="PRK05738.2-4"/>
    <property type="match status" value="1"/>
</dbReference>
<evidence type="ECO:0000256" key="4">
    <source>
        <dbReference type="ARBA" id="ARBA00022980"/>
    </source>
</evidence>
<dbReference type="STRING" id="206665.SAMN04488516_11653"/>
<dbReference type="PANTHER" id="PTHR11620">
    <property type="entry name" value="60S RIBOSOMAL PROTEIN L23A"/>
    <property type="match status" value="1"/>
</dbReference>
<reference evidence="8 9" key="1">
    <citation type="submission" date="2016-10" db="EMBL/GenBank/DDBJ databases">
        <authorList>
            <person name="de Groot N.N."/>
        </authorList>
    </citation>
    <scope>NUCLEOTIDE SEQUENCE [LARGE SCALE GENOMIC DNA]</scope>
    <source>
        <strain evidence="8 9">DSM 15269</strain>
    </source>
</reference>
<dbReference type="PROSITE" id="PS00050">
    <property type="entry name" value="RIBOSOMAL_L23"/>
    <property type="match status" value="1"/>
</dbReference>
<organism evidence="8 9">
    <name type="scientific">Desulfonauticus submarinus</name>
    <dbReference type="NCBI Taxonomy" id="206665"/>
    <lineage>
        <taxon>Bacteria</taxon>
        <taxon>Pseudomonadati</taxon>
        <taxon>Thermodesulfobacteriota</taxon>
        <taxon>Desulfovibrionia</taxon>
        <taxon>Desulfovibrionales</taxon>
        <taxon>Desulfonauticaceae</taxon>
        <taxon>Desulfonauticus</taxon>
    </lineage>
</organism>
<proteinExistence type="inferred from homology"/>
<keyword evidence="3 6" id="KW-0694">RNA-binding</keyword>
<dbReference type="Gene3D" id="3.30.70.330">
    <property type="match status" value="1"/>
</dbReference>
<dbReference type="HAMAP" id="MF_01369_B">
    <property type="entry name" value="Ribosomal_uL23_B"/>
    <property type="match status" value="1"/>
</dbReference>
<evidence type="ECO:0000256" key="6">
    <source>
        <dbReference type="HAMAP-Rule" id="MF_01369"/>
    </source>
</evidence>
<dbReference type="FunFam" id="3.30.70.330:FF:000001">
    <property type="entry name" value="50S ribosomal protein L23"/>
    <property type="match status" value="1"/>
</dbReference>
<name>A0A1H0G5T9_9BACT</name>
<keyword evidence="2 6" id="KW-0699">rRNA-binding</keyword>
<dbReference type="InterPro" id="IPR001014">
    <property type="entry name" value="Ribosomal_uL23_CS"/>
</dbReference>
<dbReference type="RefSeq" id="WP_092066506.1">
    <property type="nucleotide sequence ID" value="NZ_FNIN01000016.1"/>
</dbReference>
<dbReference type="GO" id="GO:1990904">
    <property type="term" value="C:ribonucleoprotein complex"/>
    <property type="evidence" value="ECO:0007669"/>
    <property type="project" value="UniProtKB-KW"/>
</dbReference>
<dbReference type="Pfam" id="PF00276">
    <property type="entry name" value="Ribosomal_L23"/>
    <property type="match status" value="1"/>
</dbReference>
<evidence type="ECO:0000256" key="5">
    <source>
        <dbReference type="ARBA" id="ARBA00023274"/>
    </source>
</evidence>
<keyword evidence="9" id="KW-1185">Reference proteome</keyword>
<evidence type="ECO:0000256" key="3">
    <source>
        <dbReference type="ARBA" id="ARBA00022884"/>
    </source>
</evidence>
<dbReference type="Proteomes" id="UP000199602">
    <property type="component" value="Unassembled WGS sequence"/>
</dbReference>
<dbReference type="InterPro" id="IPR012678">
    <property type="entry name" value="Ribosomal_uL23/eL15/eS24_sf"/>
</dbReference>
<keyword evidence="4 6" id="KW-0689">Ribosomal protein</keyword>
<protein>
    <recommendedName>
        <fullName evidence="6">Large ribosomal subunit protein uL23</fullName>
    </recommendedName>
</protein>
<dbReference type="SUPFAM" id="SSF54189">
    <property type="entry name" value="Ribosomal proteins S24e, L23 and L15e"/>
    <property type="match status" value="1"/>
</dbReference>
<evidence type="ECO:0000256" key="1">
    <source>
        <dbReference type="ARBA" id="ARBA00006700"/>
    </source>
</evidence>
<dbReference type="InterPro" id="IPR012677">
    <property type="entry name" value="Nucleotide-bd_a/b_plait_sf"/>
</dbReference>
<dbReference type="GO" id="GO:0019843">
    <property type="term" value="F:rRNA binding"/>
    <property type="evidence" value="ECO:0007669"/>
    <property type="project" value="UniProtKB-UniRule"/>
</dbReference>
<dbReference type="AlphaFoldDB" id="A0A1H0G5T9"/>